<keyword evidence="6 7" id="KW-0539">Nucleus</keyword>
<keyword evidence="5 7" id="KW-0238">DNA-binding</keyword>
<feature type="compositionally biased region" description="Low complexity" evidence="8">
    <location>
        <begin position="1"/>
        <end position="18"/>
    </location>
</feature>
<comment type="subcellular location">
    <subcellularLocation>
        <location evidence="2">Chromosome</location>
    </subcellularLocation>
    <subcellularLocation>
        <location evidence="1 7">Nucleus</location>
    </subcellularLocation>
</comment>
<dbReference type="GO" id="GO:0030527">
    <property type="term" value="F:structural constituent of chromatin"/>
    <property type="evidence" value="ECO:0007669"/>
    <property type="project" value="InterPro"/>
</dbReference>
<evidence type="ECO:0000256" key="5">
    <source>
        <dbReference type="ARBA" id="ARBA00023125"/>
    </source>
</evidence>
<dbReference type="Gene3D" id="1.10.10.10">
    <property type="entry name" value="Winged helix-like DNA-binding domain superfamily/Winged helix DNA-binding domain"/>
    <property type="match status" value="1"/>
</dbReference>
<dbReference type="OrthoDB" id="1110759at2759"/>
<feature type="compositionally biased region" description="Basic and acidic residues" evidence="8">
    <location>
        <begin position="110"/>
        <end position="119"/>
    </location>
</feature>
<evidence type="ECO:0000256" key="8">
    <source>
        <dbReference type="SAM" id="MobiDB-lite"/>
    </source>
</evidence>
<evidence type="ECO:0000313" key="11">
    <source>
        <dbReference type="Proteomes" id="UP000230423"/>
    </source>
</evidence>
<feature type="compositionally biased region" description="Basic residues" evidence="8">
    <location>
        <begin position="184"/>
        <end position="193"/>
    </location>
</feature>
<evidence type="ECO:0000313" key="10">
    <source>
        <dbReference type="EMBL" id="PIO56714.1"/>
    </source>
</evidence>
<dbReference type="CDD" id="cd00073">
    <property type="entry name" value="H15"/>
    <property type="match status" value="1"/>
</dbReference>
<dbReference type="InterPro" id="IPR005818">
    <property type="entry name" value="Histone_H1/H5_H15"/>
</dbReference>
<feature type="compositionally biased region" description="Basic residues" evidence="8">
    <location>
        <begin position="147"/>
        <end position="174"/>
    </location>
</feature>
<feature type="region of interest" description="Disordered" evidence="8">
    <location>
        <begin position="1"/>
        <end position="37"/>
    </location>
</feature>
<evidence type="ECO:0000256" key="7">
    <source>
        <dbReference type="RuleBase" id="RU003894"/>
    </source>
</evidence>
<dbReference type="PANTHER" id="PTHR11467:SF36">
    <property type="entry name" value="HISTONE 24-RELATED"/>
    <property type="match status" value="1"/>
</dbReference>
<feature type="domain" description="H15" evidence="9">
    <location>
        <begin position="37"/>
        <end position="113"/>
    </location>
</feature>
<reference evidence="10 11" key="1">
    <citation type="submission" date="2015-09" db="EMBL/GenBank/DDBJ databases">
        <title>Draft genome of the parasitic nematode Teladorsagia circumcincta isolate WARC Sus (inbred).</title>
        <authorList>
            <person name="Mitreva M."/>
        </authorList>
    </citation>
    <scope>NUCLEOTIDE SEQUENCE [LARGE SCALE GENOMIC DNA]</scope>
    <source>
        <strain evidence="10 11">S</strain>
    </source>
</reference>
<dbReference type="GO" id="GO:0045910">
    <property type="term" value="P:negative regulation of DNA recombination"/>
    <property type="evidence" value="ECO:0007669"/>
    <property type="project" value="TreeGrafter"/>
</dbReference>
<proteinExistence type="inferred from homology"/>
<organism evidence="10 11">
    <name type="scientific">Teladorsagia circumcincta</name>
    <name type="common">Brown stomach worm</name>
    <name type="synonym">Ostertagia circumcincta</name>
    <dbReference type="NCBI Taxonomy" id="45464"/>
    <lineage>
        <taxon>Eukaryota</taxon>
        <taxon>Metazoa</taxon>
        <taxon>Ecdysozoa</taxon>
        <taxon>Nematoda</taxon>
        <taxon>Chromadorea</taxon>
        <taxon>Rhabditida</taxon>
        <taxon>Rhabditina</taxon>
        <taxon>Rhabditomorpha</taxon>
        <taxon>Strongyloidea</taxon>
        <taxon>Trichostrongylidae</taxon>
        <taxon>Teladorsagia</taxon>
    </lineage>
</organism>
<dbReference type="PROSITE" id="PS51504">
    <property type="entry name" value="H15"/>
    <property type="match status" value="1"/>
</dbReference>
<gene>
    <name evidence="10" type="ORF">TELCIR_21885</name>
</gene>
<dbReference type="GO" id="GO:0031492">
    <property type="term" value="F:nucleosomal DNA binding"/>
    <property type="evidence" value="ECO:0007669"/>
    <property type="project" value="TreeGrafter"/>
</dbReference>
<dbReference type="GO" id="GO:0006334">
    <property type="term" value="P:nucleosome assembly"/>
    <property type="evidence" value="ECO:0007669"/>
    <property type="project" value="InterPro"/>
</dbReference>
<dbReference type="GO" id="GO:0000786">
    <property type="term" value="C:nucleosome"/>
    <property type="evidence" value="ECO:0007669"/>
    <property type="project" value="InterPro"/>
</dbReference>
<dbReference type="PRINTS" id="PR00624">
    <property type="entry name" value="HISTONEH5"/>
</dbReference>
<dbReference type="InterPro" id="IPR036390">
    <property type="entry name" value="WH_DNA-bd_sf"/>
</dbReference>
<keyword evidence="4" id="KW-0007">Acetylation</keyword>
<sequence length="200" mass="20881">MAEVAEAPAAVPSATTTTKKSKAAKPKGEKKAKATPSHPVYGAMIKAAIKELEDRKGASKQAIFKYIVQKYKLGDNEKMINARLRFALKKGVQSGLLKQASGTGAAGRFRLGDKSEGSAKPKKVAKKPKATAGEASPKKTASEKPKATKAKKEKSSKSPKKASKPKAKTAKSPKKAAASTPKKAAAKPKKTTKKAAAAKS</sequence>
<dbReference type="FunFam" id="1.10.10.10:FF:000140">
    <property type="entry name" value="Histone H1.0"/>
    <property type="match status" value="1"/>
</dbReference>
<evidence type="ECO:0000256" key="3">
    <source>
        <dbReference type="ARBA" id="ARBA00022454"/>
    </source>
</evidence>
<name>A0A2G9TFG2_TELCI</name>
<evidence type="ECO:0000256" key="2">
    <source>
        <dbReference type="ARBA" id="ARBA00004286"/>
    </source>
</evidence>
<dbReference type="SUPFAM" id="SSF46785">
    <property type="entry name" value="Winged helix' DNA-binding domain"/>
    <property type="match status" value="1"/>
</dbReference>
<dbReference type="EMBL" id="KZ373431">
    <property type="protein sequence ID" value="PIO56714.1"/>
    <property type="molecule type" value="Genomic_DNA"/>
</dbReference>
<dbReference type="GO" id="GO:0030261">
    <property type="term" value="P:chromosome condensation"/>
    <property type="evidence" value="ECO:0007669"/>
    <property type="project" value="TreeGrafter"/>
</dbReference>
<dbReference type="SMART" id="SM00526">
    <property type="entry name" value="H15"/>
    <property type="match status" value="1"/>
</dbReference>
<dbReference type="GO" id="GO:0003690">
    <property type="term" value="F:double-stranded DNA binding"/>
    <property type="evidence" value="ECO:0007669"/>
    <property type="project" value="TreeGrafter"/>
</dbReference>
<dbReference type="AlphaFoldDB" id="A0A2G9TFG2"/>
<evidence type="ECO:0000256" key="4">
    <source>
        <dbReference type="ARBA" id="ARBA00022990"/>
    </source>
</evidence>
<feature type="compositionally biased region" description="Basic residues" evidence="8">
    <location>
        <begin position="120"/>
        <end position="129"/>
    </location>
</feature>
<evidence type="ECO:0000256" key="1">
    <source>
        <dbReference type="ARBA" id="ARBA00004123"/>
    </source>
</evidence>
<dbReference type="GO" id="GO:0005634">
    <property type="term" value="C:nucleus"/>
    <property type="evidence" value="ECO:0007669"/>
    <property type="project" value="UniProtKB-SubCell"/>
</dbReference>
<dbReference type="Pfam" id="PF00538">
    <property type="entry name" value="Linker_histone"/>
    <property type="match status" value="1"/>
</dbReference>
<keyword evidence="3 7" id="KW-0158">Chromosome</keyword>
<feature type="region of interest" description="Disordered" evidence="8">
    <location>
        <begin position="93"/>
        <end position="200"/>
    </location>
</feature>
<dbReference type="Proteomes" id="UP000230423">
    <property type="component" value="Unassembled WGS sequence"/>
</dbReference>
<evidence type="ECO:0000256" key="6">
    <source>
        <dbReference type="ARBA" id="ARBA00023242"/>
    </source>
</evidence>
<evidence type="ECO:0000259" key="9">
    <source>
        <dbReference type="PROSITE" id="PS51504"/>
    </source>
</evidence>
<protein>
    <submittedName>
        <fullName evidence="10">Linker histone H1 and H5 family protein</fullName>
    </submittedName>
</protein>
<dbReference type="InterPro" id="IPR036388">
    <property type="entry name" value="WH-like_DNA-bd_sf"/>
</dbReference>
<dbReference type="InterPro" id="IPR005819">
    <property type="entry name" value="H1/H5"/>
</dbReference>
<comment type="similarity">
    <text evidence="7">Belongs to the histone H1/H5 family.</text>
</comment>
<keyword evidence="11" id="KW-1185">Reference proteome</keyword>
<feature type="compositionally biased region" description="Basic and acidic residues" evidence="8">
    <location>
        <begin position="136"/>
        <end position="146"/>
    </location>
</feature>
<dbReference type="PANTHER" id="PTHR11467">
    <property type="entry name" value="HISTONE H1"/>
    <property type="match status" value="1"/>
</dbReference>
<accession>A0A2G9TFG2</accession>